<proteinExistence type="predicted"/>
<accession>A0AAJ1PTU4</accession>
<name>A0AAJ1PTU4_9MOLU</name>
<evidence type="ECO:0000313" key="1">
    <source>
        <dbReference type="EMBL" id="MDJ1646072.1"/>
    </source>
</evidence>
<dbReference type="EMBL" id="JASDDP010000025">
    <property type="protein sequence ID" value="MDJ1646072.1"/>
    <property type="molecule type" value="Genomic_DNA"/>
</dbReference>
<sequence>MGGLGAAAAVGLGVGLGYYFENKNESTKHNLKSWFYSNIYQNIVNNILINHSTESTATFKKILRKLLIENDSKPNDVLKWLKDKFGAVFKSKRLFKLLNQSTSDEFNNLLKTLNLGELLHSYIYKKSSSNFISILFKTFEEDPELLKLFLEYFSTLKGVNLKNKIIDGFDQLTRTDNTDYDKIKRNKLTITFGNDIYNILEADQIYWWRIKNSAESLSKIFSKYSKGYADVNFLTDLFSNFFNSQWSFAPLWFSSCSW</sequence>
<keyword evidence="2" id="KW-1185">Reference proteome</keyword>
<protein>
    <submittedName>
        <fullName evidence="1">Uncharacterized protein</fullName>
    </submittedName>
</protein>
<comment type="caution">
    <text evidence="1">The sequence shown here is derived from an EMBL/GenBank/DDBJ whole genome shotgun (WGS) entry which is preliminary data.</text>
</comment>
<dbReference type="RefSeq" id="WP_283827438.1">
    <property type="nucleotide sequence ID" value="NZ_JASDDP010000025.1"/>
</dbReference>
<evidence type="ECO:0000313" key="2">
    <source>
        <dbReference type="Proteomes" id="UP001224428"/>
    </source>
</evidence>
<organism evidence="1 2">
    <name type="scientific">Mycoplasma phocimorsus</name>
    <dbReference type="NCBI Taxonomy" id="3045839"/>
    <lineage>
        <taxon>Bacteria</taxon>
        <taxon>Bacillati</taxon>
        <taxon>Mycoplasmatota</taxon>
        <taxon>Mollicutes</taxon>
        <taxon>Mycoplasmataceae</taxon>
        <taxon>Mycoplasma</taxon>
    </lineage>
</organism>
<reference evidence="1" key="1">
    <citation type="submission" date="2023-05" db="EMBL/GenBank/DDBJ databases">
        <title>Mycoplasma phocimorsus sp. nov., isolated from Scandinavian patients with seal finger or septic arthritis after contact with seals.</title>
        <authorList>
            <person name="Skafte-Holm A."/>
            <person name="Pedersen T.R."/>
            <person name="Froelund M."/>
            <person name="Stegger M."/>
            <person name="Qvortrup K."/>
            <person name="Michaels D.L."/>
            <person name="Brown D.R."/>
            <person name="Jensen J.S."/>
        </authorList>
    </citation>
    <scope>NUCLEOTIDE SEQUENCE</scope>
    <source>
        <strain evidence="1">M5725</strain>
    </source>
</reference>
<dbReference type="Proteomes" id="UP001224428">
    <property type="component" value="Unassembled WGS sequence"/>
</dbReference>
<gene>
    <name evidence="1" type="ORF">QLQ80_03210</name>
</gene>
<dbReference type="AlphaFoldDB" id="A0AAJ1PTU4"/>